<keyword evidence="1" id="KW-0472">Membrane</keyword>
<evidence type="ECO:0000313" key="3">
    <source>
        <dbReference type="Proteomes" id="UP000228906"/>
    </source>
</evidence>
<sequence>MAITPEKKFNTQKYISVLFFTLLIFGSGFFLSDYTTKKRIAQLNDLQQNLRTDILSLETQFSILNQAPCANLNESTLTNELYSISQKLTSVGTTLGEDDGNFLELKKYYSILEIKHWLLLQRAAKECKLPLAFIIYFYEDSKNCPQCEDQGYILTYFREKYPFLRIYSFDYNLDLAAIKTLKSVFRLQDETPIMVINSDVYCGYKSKDELETIMEKYVKLESLEDKTTTSTAATSASSKKK</sequence>
<name>A0A2H0UY75_9BACT</name>
<dbReference type="AlphaFoldDB" id="A0A2H0UY75"/>
<feature type="transmembrane region" description="Helical" evidence="1">
    <location>
        <begin position="14"/>
        <end position="32"/>
    </location>
</feature>
<evidence type="ECO:0000256" key="1">
    <source>
        <dbReference type="SAM" id="Phobius"/>
    </source>
</evidence>
<keyword evidence="1" id="KW-1133">Transmembrane helix</keyword>
<keyword evidence="1" id="KW-0812">Transmembrane</keyword>
<comment type="caution">
    <text evidence="2">The sequence shown here is derived from an EMBL/GenBank/DDBJ whole genome shotgun (WGS) entry which is preliminary data.</text>
</comment>
<protein>
    <recommendedName>
        <fullName evidence="4">Thioredoxin-like fold domain-containing protein</fullName>
    </recommendedName>
</protein>
<reference evidence="3" key="1">
    <citation type="submission" date="2017-09" db="EMBL/GenBank/DDBJ databases">
        <title>Depth-based differentiation of microbial function through sediment-hosted aquifers and enrichment of novel symbionts in the deep terrestrial subsurface.</title>
        <authorList>
            <person name="Probst A.J."/>
            <person name="Ladd B."/>
            <person name="Jarett J.K."/>
            <person name="Geller-Mcgrath D.E."/>
            <person name="Sieber C.M.K."/>
            <person name="Emerson J.B."/>
            <person name="Anantharaman K."/>
            <person name="Thomas B.C."/>
            <person name="Malmstrom R."/>
            <person name="Stieglmeier M."/>
            <person name="Klingl A."/>
            <person name="Woyke T."/>
            <person name="Ryan C.M."/>
            <person name="Banfield J.F."/>
        </authorList>
    </citation>
    <scope>NUCLEOTIDE SEQUENCE [LARGE SCALE GENOMIC DNA]</scope>
</reference>
<organism evidence="2 3">
    <name type="scientific">bacterium (Candidatus Gribaldobacteria) CG10_big_fil_rev_8_21_14_0_10_41_12</name>
    <dbReference type="NCBI Taxonomy" id="2014277"/>
    <lineage>
        <taxon>Bacteria</taxon>
        <taxon>Candidatus Gribaldobacteria</taxon>
    </lineage>
</organism>
<dbReference type="Proteomes" id="UP000228906">
    <property type="component" value="Unassembled WGS sequence"/>
</dbReference>
<gene>
    <name evidence="2" type="ORF">COU03_00525</name>
</gene>
<evidence type="ECO:0000313" key="2">
    <source>
        <dbReference type="EMBL" id="PIR91782.1"/>
    </source>
</evidence>
<proteinExistence type="predicted"/>
<dbReference type="EMBL" id="PFAV01000008">
    <property type="protein sequence ID" value="PIR91782.1"/>
    <property type="molecule type" value="Genomic_DNA"/>
</dbReference>
<evidence type="ECO:0008006" key="4">
    <source>
        <dbReference type="Google" id="ProtNLM"/>
    </source>
</evidence>
<accession>A0A2H0UY75</accession>